<evidence type="ECO:0000259" key="8">
    <source>
        <dbReference type="PROSITE" id="PS50113"/>
    </source>
</evidence>
<gene>
    <name evidence="9" type="ORF">EYW47_16290</name>
</gene>
<dbReference type="GO" id="GO:0005524">
    <property type="term" value="F:ATP binding"/>
    <property type="evidence" value="ECO:0007669"/>
    <property type="project" value="InterPro"/>
</dbReference>
<dbReference type="InterPro" id="IPR011009">
    <property type="entry name" value="Kinase-like_dom_sf"/>
</dbReference>
<dbReference type="Pfam" id="PF07714">
    <property type="entry name" value="PK_Tyr_Ser-Thr"/>
    <property type="match status" value="1"/>
</dbReference>
<dbReference type="PROSITE" id="PS50113">
    <property type="entry name" value="PAC"/>
    <property type="match status" value="1"/>
</dbReference>
<comment type="similarity">
    <text evidence="2">Belongs to the protein kinase superfamily. TKL Ser/Thr protein kinase family. ROCO subfamily.</text>
</comment>
<dbReference type="PRINTS" id="PR00344">
    <property type="entry name" value="BCTRLSENSOR"/>
</dbReference>
<dbReference type="Gene3D" id="3.40.50.300">
    <property type="entry name" value="P-loop containing nucleotide triphosphate hydrolases"/>
    <property type="match status" value="1"/>
</dbReference>
<dbReference type="Pfam" id="PF00512">
    <property type="entry name" value="HisKA"/>
    <property type="match status" value="1"/>
</dbReference>
<dbReference type="InterPro" id="IPR003661">
    <property type="entry name" value="HisK_dim/P_dom"/>
</dbReference>
<dbReference type="InterPro" id="IPR004358">
    <property type="entry name" value="Sig_transdc_His_kin-like_C"/>
</dbReference>
<sequence length="1854" mass="201611">MLRTFVQLAVIRSDTLTVKRGLTGGSQPVLLFVPSAVSPSKSIYAGFRNELALASQLDAAWAAMPLGLTHHENTLALAVEDPGGDLLDALGARSFDLVQRLLLALAIIESIKGMHAQGITHTALSPRTILVSADLRHAWITGFSNATRVRFMPEKSRSEAEPEPELDSGAVYRAPEQTPGSYRYVDCRADLYAFGVVLHELLTGFLPLPSCERNAAPPGDGGQTVPSQLLQIVTRLLEPEADDRYQSAGGVQADLLCGLDALSKSRTIPTFALGAYDTPPPLNRPHRLRGRDAHVETLKSLAGSVASKGRPTSVFVTGGAGSGKSVLIDAVCSELRDAGWRVATGKFDQGRGESPFRVLNEALGNLVASMVASGRDLEPLRRDALAAVGQLGALISEAIPESRALLGDPRPAPEASPDAARMRWHEVLARFIGVFAQASHPLVIFLDDTQWADTATVQFVTEMLERRAIQWLLFIGASREGEVTSDRDLYATLSATRTDGNALHRLPIEPLSRSAVADLVADMLGVDAGGASGMGPLVELLYARAEGNPLFTIQLMRKFADERLIAQDTVSRVWNWDLDAFGAAADAPDLPELMQLRVSRLPANVRDTLAYFACMGNVAAAPVLGRIVSLDDDALRERLRPAVSAGLILPRGDDYLFVHDRIQEAVDAMQTTEERAGRHLAIAGWLRTLPASLAQHFDVADHLNRATSLLRTTAARLDAAACNLNAARQAKASGAHVAAGHYLGAGRRLMQQDDPRFQHPLHVQLCREAAHCALLAGDLGFAGQMIDQLHGIRLAKDDIVEVALIEVTLNVLQSHNEQAAGIALQCLKDCYGMVLPQYPSGQEARDACEAVFRKLGAREIEALAALEDMDDPEIARAMDLLSVLLLPTFYTNPNLFVLHLAKLVELTLDHGLSENSAHAFSSFGMVIGDFLGHYQEGYRFGVLANEIVNARGFFAVRAKTLVGLELVSYWTQPLHRALEVIHLAREAAEESGEFDIACTVRSLLVTNMLAIGSPLDETRREAESGRLFNVRAGYHDGAQMLVVQLCFIDAMSGRTLRPSCFDSATFSEAAFERELAQGANASLCCMYWVMKGKTRCLAGEFDEAERAFRQAEAFVWSLPGFFQLFDFHFFWGLTCAALLGTPAEAGAADMGDVADEEDRRLRHARLRTSLDKLAQWADACEATFADKLDLLRAESARLDGHPLEALEHYESAIRRARENGFLHHEGIALERAAGFCRERGLEVLADSYVQHASQAFLKWGAHAKAAQMENARTGPWHVEDNANRLPKVQPLDEDTRFVMETTRTLSSEVVVERLIEKLMIATLTWSGADFGALARCRRRLEVVATATREGAAVTVDLADGAVTAPSLPLSLLHGALASLQRVVLDAAAIKRRYAGDAYFKAGRVLSVLCLPLVKHGQPLGVLYLEHRSATSELTASRIAVLEMIAAQAAISMEVAQLYADVYEENRERRRVEAMLRENEAALAQAQRIGGTANWYWSVESGEVACSAELLLMLGIRLNGGPLKLESIMAAVHPEDRDAVSRSLADAVQRRCGFRIQFRGLETEGVVRHFQAIGELQTGNGDPVRYVGTTLDITERENREQALQLARNELAHVTRVHTLGQLAASISHEVNQPLAAIMVNATAALRWLRRAEPDLGEVATALERIAAQGNRATEVIQNARSLVKRAPTERNLVSLPELVEDTLVLLQREIHNRSVALECDIASGLPMVVADRVQLQQVFLNLLLNAIEALRRVTGRRRWIRIIIRAIEPALVSVSIVDNGPGLAGVDAEVLYKSFYSTKADGLGMGLSICRSIIEAHGGSLASIEVAPPGAGFEFVLPAQNLGTRDGDAANAQDG</sequence>
<dbReference type="Pfam" id="PF08447">
    <property type="entry name" value="PAS_3"/>
    <property type="match status" value="1"/>
</dbReference>
<dbReference type="SMART" id="SM00388">
    <property type="entry name" value="HisKA"/>
    <property type="match status" value="1"/>
</dbReference>
<dbReference type="OrthoDB" id="9801841at2"/>
<evidence type="ECO:0000256" key="1">
    <source>
        <dbReference type="ARBA" id="ARBA00000085"/>
    </source>
</evidence>
<feature type="domain" description="PAC" evidence="8">
    <location>
        <begin position="1553"/>
        <end position="1604"/>
    </location>
</feature>
<evidence type="ECO:0000259" key="6">
    <source>
        <dbReference type="PROSITE" id="PS50011"/>
    </source>
</evidence>
<dbReference type="InterPro" id="IPR001245">
    <property type="entry name" value="Ser-Thr/Tyr_kinase_cat_dom"/>
</dbReference>
<dbReference type="InterPro" id="IPR000719">
    <property type="entry name" value="Prot_kinase_dom"/>
</dbReference>
<dbReference type="Gene3D" id="2.10.70.100">
    <property type="match status" value="1"/>
</dbReference>
<dbReference type="Gene3D" id="1.10.510.10">
    <property type="entry name" value="Transferase(Phosphotransferase) domain 1"/>
    <property type="match status" value="1"/>
</dbReference>
<dbReference type="RefSeq" id="WP_133195871.1">
    <property type="nucleotide sequence ID" value="NZ_JBHUCW010000011.1"/>
</dbReference>
<accession>A0A4R5M8E4</accession>
<dbReference type="Gene3D" id="3.30.565.10">
    <property type="entry name" value="Histidine kinase-like ATPase, C-terminal domain"/>
    <property type="match status" value="1"/>
</dbReference>
<dbReference type="InterPro" id="IPR000700">
    <property type="entry name" value="PAS-assoc_C"/>
</dbReference>
<evidence type="ECO:0000313" key="10">
    <source>
        <dbReference type="Proteomes" id="UP000295722"/>
    </source>
</evidence>
<dbReference type="SUPFAM" id="SSF55785">
    <property type="entry name" value="PYP-like sensor domain (PAS domain)"/>
    <property type="match status" value="1"/>
</dbReference>
<dbReference type="SMART" id="SM00065">
    <property type="entry name" value="GAF"/>
    <property type="match status" value="1"/>
</dbReference>
<dbReference type="PROSITE" id="PS50011">
    <property type="entry name" value="PROTEIN_KINASE_DOM"/>
    <property type="match status" value="1"/>
</dbReference>
<comment type="catalytic activity">
    <reaction evidence="1">
        <text>ATP + protein L-histidine = ADP + protein N-phospho-L-histidine.</text>
        <dbReference type="EC" id="2.7.13.3"/>
    </reaction>
</comment>
<dbReference type="EMBL" id="SMRP01000007">
    <property type="protein sequence ID" value="TDG22775.1"/>
    <property type="molecule type" value="Genomic_DNA"/>
</dbReference>
<dbReference type="PROSITE" id="PS50109">
    <property type="entry name" value="HIS_KIN"/>
    <property type="match status" value="1"/>
</dbReference>
<dbReference type="InterPro" id="IPR003594">
    <property type="entry name" value="HATPase_dom"/>
</dbReference>
<dbReference type="SUPFAM" id="SSF52540">
    <property type="entry name" value="P-loop containing nucleoside triphosphate hydrolases"/>
    <property type="match status" value="1"/>
</dbReference>
<dbReference type="PANTHER" id="PTHR43642">
    <property type="entry name" value="HYBRID SIGNAL TRANSDUCTION HISTIDINE KINASE G"/>
    <property type="match status" value="1"/>
</dbReference>
<organism evidence="9 10">
    <name type="scientific">Paraburkholderia silviterrae</name>
    <dbReference type="NCBI Taxonomy" id="2528715"/>
    <lineage>
        <taxon>Bacteria</taxon>
        <taxon>Pseudomonadati</taxon>
        <taxon>Pseudomonadota</taxon>
        <taxon>Betaproteobacteria</taxon>
        <taxon>Burkholderiales</taxon>
        <taxon>Burkholderiaceae</taxon>
        <taxon>Paraburkholderia</taxon>
    </lineage>
</organism>
<feature type="domain" description="Histidine kinase" evidence="7">
    <location>
        <begin position="1624"/>
        <end position="1840"/>
    </location>
</feature>
<dbReference type="InterPro" id="IPR013655">
    <property type="entry name" value="PAS_fold_3"/>
</dbReference>
<evidence type="ECO:0000313" key="9">
    <source>
        <dbReference type="EMBL" id="TDG22775.1"/>
    </source>
</evidence>
<dbReference type="CDD" id="cd00082">
    <property type="entry name" value="HisKA"/>
    <property type="match status" value="1"/>
</dbReference>
<dbReference type="InterPro" id="IPR029016">
    <property type="entry name" value="GAF-like_dom_sf"/>
</dbReference>
<dbReference type="InterPro" id="IPR003018">
    <property type="entry name" value="GAF"/>
</dbReference>
<dbReference type="InterPro" id="IPR036890">
    <property type="entry name" value="HATPase_C_sf"/>
</dbReference>
<dbReference type="Pfam" id="PF13191">
    <property type="entry name" value="AAA_16"/>
    <property type="match status" value="1"/>
</dbReference>
<feature type="domain" description="Protein kinase" evidence="6">
    <location>
        <begin position="1"/>
        <end position="256"/>
    </location>
</feature>
<dbReference type="Gene3D" id="3.30.450.40">
    <property type="match status" value="1"/>
</dbReference>
<proteinExistence type="inferred from homology"/>
<feature type="region of interest" description="Disordered" evidence="5">
    <location>
        <begin position="153"/>
        <end position="173"/>
    </location>
</feature>
<dbReference type="Proteomes" id="UP000295722">
    <property type="component" value="Unassembled WGS sequence"/>
</dbReference>
<keyword evidence="4" id="KW-0597">Phosphoprotein</keyword>
<comment type="caution">
    <text evidence="9">The sequence shown here is derived from an EMBL/GenBank/DDBJ whole genome shotgun (WGS) entry which is preliminary data.</text>
</comment>
<keyword evidence="10" id="KW-1185">Reference proteome</keyword>
<dbReference type="Pfam" id="PF02518">
    <property type="entry name" value="HATPase_c"/>
    <property type="match status" value="1"/>
</dbReference>
<evidence type="ECO:0000256" key="2">
    <source>
        <dbReference type="ARBA" id="ARBA00008171"/>
    </source>
</evidence>
<name>A0A4R5M8E4_9BURK</name>
<dbReference type="SUPFAM" id="SSF55781">
    <property type="entry name" value="GAF domain-like"/>
    <property type="match status" value="1"/>
</dbReference>
<evidence type="ECO:0000259" key="7">
    <source>
        <dbReference type="PROSITE" id="PS50109"/>
    </source>
</evidence>
<dbReference type="InterPro" id="IPR041664">
    <property type="entry name" value="AAA_16"/>
</dbReference>
<dbReference type="PANTHER" id="PTHR43642:SF1">
    <property type="entry name" value="HYBRID SIGNAL TRANSDUCTION HISTIDINE KINASE G"/>
    <property type="match status" value="1"/>
</dbReference>
<dbReference type="InterPro" id="IPR027417">
    <property type="entry name" value="P-loop_NTPase"/>
</dbReference>
<dbReference type="EC" id="2.7.13.3" evidence="3"/>
<dbReference type="Gene3D" id="1.10.287.130">
    <property type="match status" value="1"/>
</dbReference>
<dbReference type="SUPFAM" id="SSF55874">
    <property type="entry name" value="ATPase domain of HSP90 chaperone/DNA topoisomerase II/histidine kinase"/>
    <property type="match status" value="1"/>
</dbReference>
<dbReference type="GO" id="GO:0000155">
    <property type="term" value="F:phosphorelay sensor kinase activity"/>
    <property type="evidence" value="ECO:0007669"/>
    <property type="project" value="InterPro"/>
</dbReference>
<dbReference type="InterPro" id="IPR035965">
    <property type="entry name" value="PAS-like_dom_sf"/>
</dbReference>
<dbReference type="SMART" id="SM00387">
    <property type="entry name" value="HATPase_c"/>
    <property type="match status" value="1"/>
</dbReference>
<dbReference type="Gene3D" id="3.30.450.20">
    <property type="entry name" value="PAS domain"/>
    <property type="match status" value="1"/>
</dbReference>
<dbReference type="InterPro" id="IPR036097">
    <property type="entry name" value="HisK_dim/P_sf"/>
</dbReference>
<evidence type="ECO:0000256" key="3">
    <source>
        <dbReference type="ARBA" id="ARBA00012438"/>
    </source>
</evidence>
<evidence type="ECO:0000256" key="5">
    <source>
        <dbReference type="SAM" id="MobiDB-lite"/>
    </source>
</evidence>
<dbReference type="SUPFAM" id="SSF47384">
    <property type="entry name" value="Homodimeric domain of signal transducing histidine kinase"/>
    <property type="match status" value="1"/>
</dbReference>
<evidence type="ECO:0000256" key="4">
    <source>
        <dbReference type="ARBA" id="ARBA00022553"/>
    </source>
</evidence>
<dbReference type="Pfam" id="PF01590">
    <property type="entry name" value="GAF"/>
    <property type="match status" value="1"/>
</dbReference>
<protein>
    <recommendedName>
        <fullName evidence="3">histidine kinase</fullName>
        <ecNumber evidence="3">2.7.13.3</ecNumber>
    </recommendedName>
</protein>
<dbReference type="SUPFAM" id="SSF56112">
    <property type="entry name" value="Protein kinase-like (PK-like)"/>
    <property type="match status" value="1"/>
</dbReference>
<dbReference type="InterPro" id="IPR005467">
    <property type="entry name" value="His_kinase_dom"/>
</dbReference>
<reference evidence="9 10" key="1">
    <citation type="submission" date="2019-03" db="EMBL/GenBank/DDBJ databases">
        <title>Paraburkholderia sp. 4M-K11, isolated from subtropical forest soil.</title>
        <authorList>
            <person name="Gao Z.-H."/>
            <person name="Qiu L.-H."/>
        </authorList>
    </citation>
    <scope>NUCLEOTIDE SEQUENCE [LARGE SCALE GENOMIC DNA]</scope>
    <source>
        <strain evidence="9 10">4M-K11</strain>
    </source>
</reference>
<dbReference type="InterPro" id="IPR053159">
    <property type="entry name" value="Hybrid_Histidine_Kinase"/>
</dbReference>
<dbReference type="SMART" id="SM00220">
    <property type="entry name" value="S_TKc"/>
    <property type="match status" value="1"/>
</dbReference>